<dbReference type="STRING" id="243090.RB2031"/>
<keyword evidence="3" id="KW-1185">Reference proteome</keyword>
<evidence type="ECO:0000256" key="1">
    <source>
        <dbReference type="SAM" id="MobiDB-lite"/>
    </source>
</evidence>
<accession>Q7UWH5</accession>
<name>Q7UWH5_RHOBA</name>
<reference evidence="2 3" key="1">
    <citation type="journal article" date="2003" name="Proc. Natl. Acad. Sci. U.S.A.">
        <title>Complete genome sequence of the marine planctomycete Pirellula sp. strain 1.</title>
        <authorList>
            <person name="Gloeckner F.O."/>
            <person name="Kube M."/>
            <person name="Bauer M."/>
            <person name="Teeling H."/>
            <person name="Lombardot T."/>
            <person name="Ludwig W."/>
            <person name="Gade D."/>
            <person name="Beck A."/>
            <person name="Borzym K."/>
            <person name="Heitmann K."/>
            <person name="Rabus R."/>
            <person name="Schlesner H."/>
            <person name="Amann R."/>
            <person name="Reinhardt R."/>
        </authorList>
    </citation>
    <scope>NUCLEOTIDE SEQUENCE [LARGE SCALE GENOMIC DNA]</scope>
    <source>
        <strain evidence="3">DSM 10527 / NCIMB 13988 / SH1</strain>
    </source>
</reference>
<proteinExistence type="predicted"/>
<organism evidence="2 3">
    <name type="scientific">Rhodopirellula baltica (strain DSM 10527 / NCIMB 13988 / SH1)</name>
    <dbReference type="NCBI Taxonomy" id="243090"/>
    <lineage>
        <taxon>Bacteria</taxon>
        <taxon>Pseudomonadati</taxon>
        <taxon>Planctomycetota</taxon>
        <taxon>Planctomycetia</taxon>
        <taxon>Pirellulales</taxon>
        <taxon>Pirellulaceae</taxon>
        <taxon>Rhodopirellula</taxon>
    </lineage>
</organism>
<dbReference type="Proteomes" id="UP000001025">
    <property type="component" value="Chromosome"/>
</dbReference>
<dbReference type="HOGENOM" id="CLU_2702338_0_0_0"/>
<dbReference type="AlphaFoldDB" id="Q7UWH5"/>
<dbReference type="InParanoid" id="Q7UWH5"/>
<feature type="compositionally biased region" description="Polar residues" evidence="1">
    <location>
        <begin position="45"/>
        <end position="58"/>
    </location>
</feature>
<dbReference type="EMBL" id="BX294136">
    <property type="protein sequence ID" value="CAD72388.1"/>
    <property type="molecule type" value="Genomic_DNA"/>
</dbReference>
<feature type="region of interest" description="Disordered" evidence="1">
    <location>
        <begin position="1"/>
        <end position="58"/>
    </location>
</feature>
<dbReference type="EnsemblBacteria" id="CAD72388">
    <property type="protein sequence ID" value="CAD72388"/>
    <property type="gene ID" value="RB2031"/>
</dbReference>
<evidence type="ECO:0000313" key="3">
    <source>
        <dbReference type="Proteomes" id="UP000001025"/>
    </source>
</evidence>
<gene>
    <name evidence="2" type="ordered locus">RB2031</name>
</gene>
<protein>
    <submittedName>
        <fullName evidence="2">Uncharacterized protein</fullName>
    </submittedName>
</protein>
<sequence length="73" mass="8485">MFAGRPRFVPKHRHGRQVITWPTGGGGEPTCRSVVPHRDDRTHKSNQSNQSRGLANRIATSQRRWPWWDVGRR</sequence>
<evidence type="ECO:0000313" key="2">
    <source>
        <dbReference type="EMBL" id="CAD72388.1"/>
    </source>
</evidence>
<dbReference type="KEGG" id="rba:RB2031"/>